<dbReference type="EMBL" id="JAKUDL010000003">
    <property type="protein sequence ID" value="MCH4294909.1"/>
    <property type="molecule type" value="Genomic_DNA"/>
</dbReference>
<dbReference type="PANTHER" id="PTHR13774:SF17">
    <property type="entry name" value="PHENAZINE BIOSYNTHESIS-LIKE DOMAIN-CONTAINING PROTEIN"/>
    <property type="match status" value="1"/>
</dbReference>
<dbReference type="Gene3D" id="3.10.310.10">
    <property type="entry name" value="Diaminopimelate Epimerase, Chain A, domain 1"/>
    <property type="match status" value="2"/>
</dbReference>
<evidence type="ECO:0000256" key="1">
    <source>
        <dbReference type="ARBA" id="ARBA00008270"/>
    </source>
</evidence>
<evidence type="ECO:0000256" key="2">
    <source>
        <dbReference type="ARBA" id="ARBA00023235"/>
    </source>
</evidence>
<evidence type="ECO:0000313" key="5">
    <source>
        <dbReference type="Proteomes" id="UP001297581"/>
    </source>
</evidence>
<comment type="caution">
    <text evidence="4">The sequence shown here is derived from an EMBL/GenBank/DDBJ whole genome shotgun (WGS) entry which is preliminary data.</text>
</comment>
<dbReference type="PANTHER" id="PTHR13774">
    <property type="entry name" value="PHENAZINE BIOSYNTHESIS PROTEIN"/>
    <property type="match status" value="1"/>
</dbReference>
<comment type="similarity">
    <text evidence="1">Belongs to the PhzF family.</text>
</comment>
<dbReference type="InterPro" id="IPR003719">
    <property type="entry name" value="Phenazine_PhzF-like"/>
</dbReference>
<organism evidence="4 5">
    <name type="scientific">Shewanella zhuhaiensis</name>
    <dbReference type="NCBI Taxonomy" id="2919576"/>
    <lineage>
        <taxon>Bacteria</taxon>
        <taxon>Pseudomonadati</taxon>
        <taxon>Pseudomonadota</taxon>
        <taxon>Gammaproteobacteria</taxon>
        <taxon>Alteromonadales</taxon>
        <taxon>Shewanellaceae</taxon>
        <taxon>Shewanella</taxon>
    </lineage>
</organism>
<evidence type="ECO:0000313" key="4">
    <source>
        <dbReference type="EMBL" id="MCH4294909.1"/>
    </source>
</evidence>
<dbReference type="AlphaFoldDB" id="A0AAJ1BHM0"/>
<keyword evidence="5" id="KW-1185">Reference proteome</keyword>
<dbReference type="PIRSF" id="PIRSF016184">
    <property type="entry name" value="PhzC_PhzF"/>
    <property type="match status" value="1"/>
</dbReference>
<reference evidence="4 5" key="1">
    <citation type="submission" date="2022-02" db="EMBL/GenBank/DDBJ databases">
        <title>The genome sequence of Shewanella sp. 3B26.</title>
        <authorList>
            <person name="Du J."/>
        </authorList>
    </citation>
    <scope>NUCLEOTIDE SEQUENCE [LARGE SCALE GENOMIC DNA]</scope>
    <source>
        <strain evidence="4 5">3B26</strain>
    </source>
</reference>
<name>A0AAJ1BHM0_9GAMM</name>
<gene>
    <name evidence="4" type="ORF">MJ923_11400</name>
</gene>
<evidence type="ECO:0000256" key="3">
    <source>
        <dbReference type="PIRSR" id="PIRSR016184-1"/>
    </source>
</evidence>
<proteinExistence type="inferred from homology"/>
<dbReference type="SUPFAM" id="SSF54506">
    <property type="entry name" value="Diaminopimelate epimerase-like"/>
    <property type="match status" value="1"/>
</dbReference>
<sequence>MKLDIYQVDAFAERVFEGNPAAVCPLQQWLDDALLQQIAAENNLSETAFFIPVADGFALRWFTPGEEVDLCGHATLAAAHVIFTHLGWQPDSVAFFTRSGTLRVARTQHGYRLDFPATMPTACEVPAALLRGLNAEPLEVLAGFDYLIRVKDEATLKNLTPTLSHWLNLPLRGVVVTAPGDEVDFVSRCFFPALKVDEDPVTGSAHCELAPYWAARLGKHELIGRQISSRPGTVMCHLQGERVSLEGKAADYLVGQIHI</sequence>
<keyword evidence="2" id="KW-0413">Isomerase</keyword>
<feature type="active site" evidence="3">
    <location>
        <position position="46"/>
    </location>
</feature>
<accession>A0AAJ1BHM0</accession>
<dbReference type="RefSeq" id="WP_240591188.1">
    <property type="nucleotide sequence ID" value="NZ_JAKUDL010000003.1"/>
</dbReference>
<dbReference type="NCBIfam" id="TIGR00654">
    <property type="entry name" value="PhzF_family"/>
    <property type="match status" value="1"/>
</dbReference>
<dbReference type="Pfam" id="PF02567">
    <property type="entry name" value="PhzC-PhzF"/>
    <property type="match status" value="1"/>
</dbReference>
<dbReference type="Proteomes" id="UP001297581">
    <property type="component" value="Unassembled WGS sequence"/>
</dbReference>
<dbReference type="GO" id="GO:0005737">
    <property type="term" value="C:cytoplasm"/>
    <property type="evidence" value="ECO:0007669"/>
    <property type="project" value="TreeGrafter"/>
</dbReference>
<protein>
    <submittedName>
        <fullName evidence="4">PhzF family phenazine biosynthesis protein</fullName>
    </submittedName>
</protein>
<dbReference type="GO" id="GO:0016853">
    <property type="term" value="F:isomerase activity"/>
    <property type="evidence" value="ECO:0007669"/>
    <property type="project" value="UniProtKB-KW"/>
</dbReference>